<keyword evidence="6 7" id="KW-0472">Membrane</keyword>
<feature type="transmembrane region" description="Helical" evidence="7">
    <location>
        <begin position="216"/>
        <end position="236"/>
    </location>
</feature>
<evidence type="ECO:0000256" key="4">
    <source>
        <dbReference type="ARBA" id="ARBA00022692"/>
    </source>
</evidence>
<keyword evidence="4 7" id="KW-0812">Transmembrane</keyword>
<accession>A0ABS0G9P9</accession>
<dbReference type="RefSeq" id="WP_196122318.1">
    <property type="nucleotide sequence ID" value="NZ_JADPMR010000001.1"/>
</dbReference>
<evidence type="ECO:0000256" key="7">
    <source>
        <dbReference type="RuleBase" id="RU362072"/>
    </source>
</evidence>
<dbReference type="PANTHER" id="PTHR30065">
    <property type="entry name" value="FLAGELLAR BIOSYNTHETIC PROTEIN FLIR"/>
    <property type="match status" value="1"/>
</dbReference>
<evidence type="ECO:0000313" key="9">
    <source>
        <dbReference type="Proteomes" id="UP000597206"/>
    </source>
</evidence>
<dbReference type="InterPro" id="IPR006304">
    <property type="entry name" value="T3SS_SpaR/YscT"/>
</dbReference>
<dbReference type="Pfam" id="PF01311">
    <property type="entry name" value="Bac_export_1"/>
    <property type="match status" value="1"/>
</dbReference>
<evidence type="ECO:0000256" key="2">
    <source>
        <dbReference type="ARBA" id="ARBA00009772"/>
    </source>
</evidence>
<keyword evidence="3 7" id="KW-1003">Cell membrane</keyword>
<evidence type="ECO:0000256" key="6">
    <source>
        <dbReference type="ARBA" id="ARBA00023136"/>
    </source>
</evidence>
<dbReference type="InterPro" id="IPR002010">
    <property type="entry name" value="T3SS_IM_R"/>
</dbReference>
<protein>
    <submittedName>
        <fullName evidence="8">Type III secretion system export apparatus subunit SctT</fullName>
    </submittedName>
</protein>
<dbReference type="Proteomes" id="UP000597206">
    <property type="component" value="Unassembled WGS sequence"/>
</dbReference>
<dbReference type="EMBL" id="JADPMR010000001">
    <property type="protein sequence ID" value="MBF8999095.1"/>
    <property type="molecule type" value="Genomic_DNA"/>
</dbReference>
<dbReference type="PANTHER" id="PTHR30065:SF1">
    <property type="entry name" value="SURFACE PRESENTATION OF ANTIGENS PROTEIN SPAR"/>
    <property type="match status" value="1"/>
</dbReference>
<comment type="similarity">
    <text evidence="2 7">Belongs to the FliR/MopE/SpaR family.</text>
</comment>
<proteinExistence type="inferred from homology"/>
<evidence type="ECO:0000256" key="5">
    <source>
        <dbReference type="ARBA" id="ARBA00022989"/>
    </source>
</evidence>
<reference evidence="8 9" key="1">
    <citation type="submission" date="2020-11" db="EMBL/GenBank/DDBJ databases">
        <title>Vibrio nitrifigilis sp. nov., a marine nitrogen-fixing bacterium isolated from the lagoon sediment of an islet inside an atoll.</title>
        <authorList>
            <person name="Wang L.-T."/>
            <person name="Shieh W.Y."/>
        </authorList>
    </citation>
    <scope>NUCLEOTIDE SEQUENCE [LARGE SCALE GENOMIC DNA]</scope>
    <source>
        <strain evidence="8 9">NFV-1</strain>
    </source>
</reference>
<comment type="subcellular location">
    <subcellularLocation>
        <location evidence="1 7">Cell membrane</location>
        <topology evidence="1 7">Multi-pass membrane protein</topology>
    </subcellularLocation>
</comment>
<comment type="caution">
    <text evidence="8">The sequence shown here is derived from an EMBL/GenBank/DDBJ whole genome shotgun (WGS) entry which is preliminary data.</text>
</comment>
<feature type="transmembrane region" description="Helical" evidence="7">
    <location>
        <begin position="41"/>
        <end position="62"/>
    </location>
</feature>
<organism evidence="8 9">
    <name type="scientific">Vibrio nitrifigilis</name>
    <dbReference type="NCBI Taxonomy" id="2789781"/>
    <lineage>
        <taxon>Bacteria</taxon>
        <taxon>Pseudomonadati</taxon>
        <taxon>Pseudomonadota</taxon>
        <taxon>Gammaproteobacteria</taxon>
        <taxon>Vibrionales</taxon>
        <taxon>Vibrionaceae</taxon>
        <taxon>Vibrio</taxon>
    </lineage>
</organism>
<evidence type="ECO:0000313" key="8">
    <source>
        <dbReference type="EMBL" id="MBF8999095.1"/>
    </source>
</evidence>
<dbReference type="NCBIfam" id="TIGR01401">
    <property type="entry name" value="fliR_like_III"/>
    <property type="match status" value="1"/>
</dbReference>
<sequence length="265" mass="29720">MPFQIIPHLSEWILAISLAMARLFPCLIFIPVFSFHELKGVLRYAIVVILALLVAPGIRAALPHDHSWFTLAGLYGKEVMLGILLGAVLSIPFWMFESVGALFDNQRGALMGGQLNPSLGTDFTPLGFLFKQSLIILMITTGSFLGLLQVIWDSYMLWPPTVWFPMPAGDGYATYLHLLSIAFGDLVLYASPLVGLLLFIEFGLAILSLYSPQLQVFILSMPIKCLVGLMFIVMYMPNLFDFMTVRHLSWDSMYQNLSLFFRSIP</sequence>
<dbReference type="PRINTS" id="PR00953">
    <property type="entry name" value="TYPE3IMRPROT"/>
</dbReference>
<feature type="transmembrane region" description="Helical" evidence="7">
    <location>
        <begin position="193"/>
        <end position="210"/>
    </location>
</feature>
<evidence type="ECO:0000256" key="3">
    <source>
        <dbReference type="ARBA" id="ARBA00022475"/>
    </source>
</evidence>
<gene>
    <name evidence="8" type="primary">sctT</name>
    <name evidence="8" type="ORF">I1A42_00640</name>
</gene>
<feature type="transmembrane region" description="Helical" evidence="7">
    <location>
        <begin position="82"/>
        <end position="103"/>
    </location>
</feature>
<feature type="transmembrane region" description="Helical" evidence="7">
    <location>
        <begin position="12"/>
        <end position="34"/>
    </location>
</feature>
<keyword evidence="9" id="KW-1185">Reference proteome</keyword>
<name>A0ABS0G9P9_9VIBR</name>
<evidence type="ECO:0000256" key="1">
    <source>
        <dbReference type="ARBA" id="ARBA00004651"/>
    </source>
</evidence>
<keyword evidence="5 7" id="KW-1133">Transmembrane helix</keyword>
<feature type="transmembrane region" description="Helical" evidence="7">
    <location>
        <begin position="134"/>
        <end position="152"/>
    </location>
</feature>